<name>A0A411YFG6_9ACTN</name>
<dbReference type="Proteomes" id="UP000291469">
    <property type="component" value="Chromosome"/>
</dbReference>
<dbReference type="SUPFAM" id="SSF51735">
    <property type="entry name" value="NAD(P)-binding Rossmann-fold domains"/>
    <property type="match status" value="1"/>
</dbReference>
<dbReference type="GO" id="GO:0016491">
    <property type="term" value="F:oxidoreductase activity"/>
    <property type="evidence" value="ECO:0007669"/>
    <property type="project" value="UniProtKB-KW"/>
</dbReference>
<evidence type="ECO:0000259" key="4">
    <source>
        <dbReference type="SMART" id="SM00822"/>
    </source>
</evidence>
<dbReference type="PRINTS" id="PR00080">
    <property type="entry name" value="SDRFAMILY"/>
</dbReference>
<dbReference type="InterPro" id="IPR050259">
    <property type="entry name" value="SDR"/>
</dbReference>
<evidence type="ECO:0000256" key="1">
    <source>
        <dbReference type="ARBA" id="ARBA00006484"/>
    </source>
</evidence>
<dbReference type="OrthoDB" id="9786435at2"/>
<evidence type="ECO:0000256" key="3">
    <source>
        <dbReference type="RuleBase" id="RU000363"/>
    </source>
</evidence>
<dbReference type="FunFam" id="3.40.50.720:FF:000084">
    <property type="entry name" value="Short-chain dehydrogenase reductase"/>
    <property type="match status" value="1"/>
</dbReference>
<evidence type="ECO:0000313" key="5">
    <source>
        <dbReference type="EMBL" id="QBI19926.1"/>
    </source>
</evidence>
<dbReference type="InterPro" id="IPR057326">
    <property type="entry name" value="KR_dom"/>
</dbReference>
<sequence length="260" mass="27647">MRIDLRERSALVTGSTAGIGYATTLGLAESGARVIVNGREPDRVHEAAKTLREATGNDEVTGITADLGTAEGCARAIEEAPDVDVLVNNAGVFGPQPFAQIPDEEWQRFFDVNVMSGVRLARHHVPRMVARGWGRVVFVSSESAQQIPAEMVHYGATKTAQVGIAESYPASGVTVNSVLPGPTRSEGIQAFMGSLAEQQGVSLEQFEADFIANERPASVIRRLSTPEEVAAMIMFVCSEQASSVTGSALRVDGGVDRSVF</sequence>
<dbReference type="CDD" id="cd05233">
    <property type="entry name" value="SDR_c"/>
    <property type="match status" value="1"/>
</dbReference>
<comment type="similarity">
    <text evidence="1 3">Belongs to the short-chain dehydrogenases/reductases (SDR) family.</text>
</comment>
<proteinExistence type="inferred from homology"/>
<dbReference type="PANTHER" id="PTHR42879">
    <property type="entry name" value="3-OXOACYL-(ACYL-CARRIER-PROTEIN) REDUCTASE"/>
    <property type="match status" value="1"/>
</dbReference>
<dbReference type="EMBL" id="CP036402">
    <property type="protein sequence ID" value="QBI19926.1"/>
    <property type="molecule type" value="Genomic_DNA"/>
</dbReference>
<dbReference type="InterPro" id="IPR036291">
    <property type="entry name" value="NAD(P)-bd_dom_sf"/>
</dbReference>
<feature type="domain" description="Ketoreductase" evidence="4">
    <location>
        <begin position="8"/>
        <end position="188"/>
    </location>
</feature>
<keyword evidence="6" id="KW-1185">Reference proteome</keyword>
<organism evidence="5 6">
    <name type="scientific">Egibacter rhizosphaerae</name>
    <dbReference type="NCBI Taxonomy" id="1670831"/>
    <lineage>
        <taxon>Bacteria</taxon>
        <taxon>Bacillati</taxon>
        <taxon>Actinomycetota</taxon>
        <taxon>Nitriliruptoria</taxon>
        <taxon>Egibacterales</taxon>
        <taxon>Egibacteraceae</taxon>
        <taxon>Egibacter</taxon>
    </lineage>
</organism>
<dbReference type="SMART" id="SM00822">
    <property type="entry name" value="PKS_KR"/>
    <property type="match status" value="1"/>
</dbReference>
<dbReference type="RefSeq" id="WP_131154923.1">
    <property type="nucleotide sequence ID" value="NZ_CP036402.1"/>
</dbReference>
<evidence type="ECO:0000256" key="2">
    <source>
        <dbReference type="ARBA" id="ARBA00023002"/>
    </source>
</evidence>
<gene>
    <name evidence="5" type="ORF">ER308_10380</name>
</gene>
<evidence type="ECO:0000313" key="6">
    <source>
        <dbReference type="Proteomes" id="UP000291469"/>
    </source>
</evidence>
<dbReference type="Pfam" id="PF00106">
    <property type="entry name" value="adh_short"/>
    <property type="match status" value="1"/>
</dbReference>
<dbReference type="KEGG" id="erz:ER308_10380"/>
<dbReference type="AlphaFoldDB" id="A0A411YFG6"/>
<accession>A0A411YFG6</accession>
<dbReference type="Gene3D" id="3.40.50.720">
    <property type="entry name" value="NAD(P)-binding Rossmann-like Domain"/>
    <property type="match status" value="1"/>
</dbReference>
<dbReference type="InterPro" id="IPR002347">
    <property type="entry name" value="SDR_fam"/>
</dbReference>
<protein>
    <submittedName>
        <fullName evidence="5">SDR family oxidoreductase</fullName>
    </submittedName>
</protein>
<reference evidence="5 6" key="1">
    <citation type="submission" date="2019-01" db="EMBL/GenBank/DDBJ databases">
        <title>Egibacter rhizosphaerae EGI 80759T.</title>
        <authorList>
            <person name="Chen D.-D."/>
            <person name="Tian Y."/>
            <person name="Jiao J.-Y."/>
            <person name="Zhang X.-T."/>
            <person name="Zhang Y.-G."/>
            <person name="Zhang Y."/>
            <person name="Xiao M."/>
            <person name="Shu W.-S."/>
            <person name="Li W.-J."/>
        </authorList>
    </citation>
    <scope>NUCLEOTIDE SEQUENCE [LARGE SCALE GENOMIC DNA]</scope>
    <source>
        <strain evidence="5 6">EGI 80759</strain>
    </source>
</reference>
<keyword evidence="2" id="KW-0560">Oxidoreductase</keyword>
<dbReference type="PRINTS" id="PR00081">
    <property type="entry name" value="GDHRDH"/>
</dbReference>